<proteinExistence type="inferred from homology"/>
<evidence type="ECO:0008006" key="7">
    <source>
        <dbReference type="Google" id="ProtNLM"/>
    </source>
</evidence>
<dbReference type="PANTHER" id="PTHR43329">
    <property type="entry name" value="EPOXIDE HYDROLASE"/>
    <property type="match status" value="1"/>
</dbReference>
<dbReference type="EMBL" id="JAUUTY010000004">
    <property type="protein sequence ID" value="KAK1651612.1"/>
    <property type="molecule type" value="Genomic_DNA"/>
</dbReference>
<dbReference type="GO" id="GO:0016787">
    <property type="term" value="F:hydrolase activity"/>
    <property type="evidence" value="ECO:0007669"/>
    <property type="project" value="UniProtKB-KW"/>
</dbReference>
<dbReference type="Pfam" id="PF00561">
    <property type="entry name" value="Abhydrolase_1"/>
    <property type="match status" value="1"/>
</dbReference>
<evidence type="ECO:0000313" key="6">
    <source>
        <dbReference type="Proteomes" id="UP001231189"/>
    </source>
</evidence>
<keyword evidence="1" id="KW-0378">Hydrolase</keyword>
<dbReference type="InterPro" id="IPR000073">
    <property type="entry name" value="AB_hydrolase_1"/>
</dbReference>
<keyword evidence="6" id="KW-1185">Reference proteome</keyword>
<dbReference type="Gene3D" id="3.40.50.1820">
    <property type="entry name" value="alpha/beta hydrolase"/>
    <property type="match status" value="1"/>
</dbReference>
<name>A0AAD8SI68_LOLMU</name>
<dbReference type="InterPro" id="IPR029058">
    <property type="entry name" value="AB_hydrolase_fold"/>
</dbReference>
<protein>
    <recommendedName>
        <fullName evidence="7">AB hydrolase-1 domain-containing protein</fullName>
    </recommendedName>
</protein>
<dbReference type="Pfam" id="PF03469">
    <property type="entry name" value="XH"/>
    <property type="match status" value="1"/>
</dbReference>
<feature type="domain" description="Factor of DNA methylation 1-5/IDN2" evidence="4">
    <location>
        <begin position="191"/>
        <end position="269"/>
    </location>
</feature>
<reference evidence="5" key="1">
    <citation type="submission" date="2023-07" db="EMBL/GenBank/DDBJ databases">
        <title>A chromosome-level genome assembly of Lolium multiflorum.</title>
        <authorList>
            <person name="Chen Y."/>
            <person name="Copetti D."/>
            <person name="Kolliker R."/>
            <person name="Studer B."/>
        </authorList>
    </citation>
    <scope>NUCLEOTIDE SEQUENCE</scope>
    <source>
        <strain evidence="5">02402/16</strain>
        <tissue evidence="5">Leaf</tissue>
    </source>
</reference>
<comment type="similarity">
    <text evidence="2">Belongs to the AB hydrolase superfamily. Epoxide hydrolase family.</text>
</comment>
<dbReference type="AlphaFoldDB" id="A0AAD8SI68"/>
<comment type="caution">
    <text evidence="5">The sequence shown here is derived from an EMBL/GenBank/DDBJ whole genome shotgun (WGS) entry which is preliminary data.</text>
</comment>
<evidence type="ECO:0000256" key="2">
    <source>
        <dbReference type="ARBA" id="ARBA00038334"/>
    </source>
</evidence>
<dbReference type="SUPFAM" id="SSF53474">
    <property type="entry name" value="alpha/beta-Hydrolases"/>
    <property type="match status" value="1"/>
</dbReference>
<evidence type="ECO:0000313" key="5">
    <source>
        <dbReference type="EMBL" id="KAK1651612.1"/>
    </source>
</evidence>
<dbReference type="Proteomes" id="UP001231189">
    <property type="component" value="Unassembled WGS sequence"/>
</dbReference>
<sequence length="352" mass="38944">MAAAGDDGITHRDVEVNGVRLHVAEAGPPNAPVALLLHGFPELWYTWRHQMPALAAAGYRAVAPDLRGYGGSDAPAAAGPQQYTALHVVGDLVALVDSLGHDRVFVVAHDWGAILAWHLCLFRPDKVIALVAMSVPFIPRDPVQTPVGALRSLYGDEYYVCRFQEPGAMEAEFARLGTELVLRKFLAMRTADPLFIPYSGWGSPEDEEILLEDDKPRKLKGAHGEEIYSLVSKTLLEINQYNPSGGYPVKVLCNYNDDDREATLQESLKKTWELTAPWSGAEIKVPVKFIIGDLDLTYNIPSTQDFICKGDSSKFVPLLDDVVVMKDVGHFINEEKTNEINELIINFIKKFS</sequence>
<gene>
    <name evidence="5" type="ORF">QYE76_069417</name>
</gene>
<organism evidence="5 6">
    <name type="scientific">Lolium multiflorum</name>
    <name type="common">Italian ryegrass</name>
    <name type="synonym">Lolium perenne subsp. multiflorum</name>
    <dbReference type="NCBI Taxonomy" id="4521"/>
    <lineage>
        <taxon>Eukaryota</taxon>
        <taxon>Viridiplantae</taxon>
        <taxon>Streptophyta</taxon>
        <taxon>Embryophyta</taxon>
        <taxon>Tracheophyta</taxon>
        <taxon>Spermatophyta</taxon>
        <taxon>Magnoliopsida</taxon>
        <taxon>Liliopsida</taxon>
        <taxon>Poales</taxon>
        <taxon>Poaceae</taxon>
        <taxon>BOP clade</taxon>
        <taxon>Pooideae</taxon>
        <taxon>Poodae</taxon>
        <taxon>Poeae</taxon>
        <taxon>Poeae Chloroplast Group 2 (Poeae type)</taxon>
        <taxon>Loliodinae</taxon>
        <taxon>Loliinae</taxon>
        <taxon>Lolium</taxon>
    </lineage>
</organism>
<dbReference type="InterPro" id="IPR000639">
    <property type="entry name" value="Epox_hydrolase-like"/>
</dbReference>
<dbReference type="InterPro" id="IPR005379">
    <property type="entry name" value="FDM1-5/IDN2_XH"/>
</dbReference>
<evidence type="ECO:0000259" key="3">
    <source>
        <dbReference type="Pfam" id="PF00561"/>
    </source>
</evidence>
<accession>A0AAD8SI68</accession>
<dbReference type="PRINTS" id="PR00412">
    <property type="entry name" value="EPOXHYDRLASE"/>
</dbReference>
<feature type="domain" description="AB hydrolase-1" evidence="3">
    <location>
        <begin position="35"/>
        <end position="164"/>
    </location>
</feature>
<evidence type="ECO:0000259" key="4">
    <source>
        <dbReference type="Pfam" id="PF03469"/>
    </source>
</evidence>
<evidence type="ECO:0000256" key="1">
    <source>
        <dbReference type="ARBA" id="ARBA00022801"/>
    </source>
</evidence>